<dbReference type="EMBL" id="GBXM01049548">
    <property type="protein sequence ID" value="JAH59029.1"/>
    <property type="molecule type" value="Transcribed_RNA"/>
</dbReference>
<reference evidence="2" key="2">
    <citation type="journal article" date="2015" name="Fish Shellfish Immunol.">
        <title>Early steps in the European eel (Anguilla anguilla)-Vibrio vulnificus interaction in the gills: Role of the RtxA13 toxin.</title>
        <authorList>
            <person name="Callol A."/>
            <person name="Pajuelo D."/>
            <person name="Ebbesson L."/>
            <person name="Teles M."/>
            <person name="MacKenzie S."/>
            <person name="Amaro C."/>
        </authorList>
    </citation>
    <scope>NUCLEOTIDE SEQUENCE</scope>
</reference>
<feature type="region of interest" description="Disordered" evidence="1">
    <location>
        <begin position="1"/>
        <end position="24"/>
    </location>
</feature>
<dbReference type="AlphaFoldDB" id="A0A0E9TZD3"/>
<protein>
    <submittedName>
        <fullName evidence="2">Uncharacterized protein</fullName>
    </submittedName>
</protein>
<accession>A0A0E9TZD3</accession>
<name>A0A0E9TZD3_ANGAN</name>
<proteinExistence type="predicted"/>
<sequence>MHPKQRRGSAGSLEHPSSTTGDRCSWNYRRSSGCCGDCRFCPLVCVL</sequence>
<organism evidence="2">
    <name type="scientific">Anguilla anguilla</name>
    <name type="common">European freshwater eel</name>
    <name type="synonym">Muraena anguilla</name>
    <dbReference type="NCBI Taxonomy" id="7936"/>
    <lineage>
        <taxon>Eukaryota</taxon>
        <taxon>Metazoa</taxon>
        <taxon>Chordata</taxon>
        <taxon>Craniata</taxon>
        <taxon>Vertebrata</taxon>
        <taxon>Euteleostomi</taxon>
        <taxon>Actinopterygii</taxon>
        <taxon>Neopterygii</taxon>
        <taxon>Teleostei</taxon>
        <taxon>Anguilliformes</taxon>
        <taxon>Anguillidae</taxon>
        <taxon>Anguilla</taxon>
    </lineage>
</organism>
<reference evidence="2" key="1">
    <citation type="submission" date="2014-11" db="EMBL/GenBank/DDBJ databases">
        <authorList>
            <person name="Amaro Gonzalez C."/>
        </authorList>
    </citation>
    <scope>NUCLEOTIDE SEQUENCE</scope>
</reference>
<evidence type="ECO:0000313" key="2">
    <source>
        <dbReference type="EMBL" id="JAH59029.1"/>
    </source>
</evidence>
<evidence type="ECO:0000256" key="1">
    <source>
        <dbReference type="SAM" id="MobiDB-lite"/>
    </source>
</evidence>